<feature type="non-terminal residue" evidence="2">
    <location>
        <position position="1022"/>
    </location>
</feature>
<keyword evidence="3" id="KW-1185">Reference proteome</keyword>
<name>A0A3E2H3V8_SCYLI</name>
<gene>
    <name evidence="2" type="ORF">B7463_g8648</name>
</gene>
<evidence type="ECO:0000313" key="3">
    <source>
        <dbReference type="Proteomes" id="UP000258309"/>
    </source>
</evidence>
<dbReference type="OrthoDB" id="1577640at2759"/>
<dbReference type="GO" id="GO:0003824">
    <property type="term" value="F:catalytic activity"/>
    <property type="evidence" value="ECO:0007669"/>
    <property type="project" value="InterPro"/>
</dbReference>
<dbReference type="PANTHER" id="PTHR46082:SF11">
    <property type="entry name" value="AAA+ ATPASE DOMAIN-CONTAINING PROTEIN-RELATED"/>
    <property type="match status" value="1"/>
</dbReference>
<dbReference type="InterPro" id="IPR053137">
    <property type="entry name" value="NLR-like"/>
</dbReference>
<reference evidence="2 3" key="1">
    <citation type="submission" date="2018-05" db="EMBL/GenBank/DDBJ databases">
        <title>Draft genome sequence of Scytalidium lignicola DSM 105466, a ubiquitous saprotrophic fungus.</title>
        <authorList>
            <person name="Buettner E."/>
            <person name="Gebauer A.M."/>
            <person name="Hofrichter M."/>
            <person name="Liers C."/>
            <person name="Kellner H."/>
        </authorList>
    </citation>
    <scope>NUCLEOTIDE SEQUENCE [LARGE SCALE GENOMIC DNA]</scope>
    <source>
        <strain evidence="2 3">DSM 105466</strain>
    </source>
</reference>
<dbReference type="Pfam" id="PF13424">
    <property type="entry name" value="TPR_12"/>
    <property type="match status" value="1"/>
</dbReference>
<evidence type="ECO:0000256" key="1">
    <source>
        <dbReference type="SAM" id="MobiDB-lite"/>
    </source>
</evidence>
<dbReference type="Gene3D" id="3.40.50.1580">
    <property type="entry name" value="Nucleoside phosphorylase domain"/>
    <property type="match status" value="1"/>
</dbReference>
<feature type="compositionally biased region" description="Polar residues" evidence="1">
    <location>
        <begin position="976"/>
        <end position="987"/>
    </location>
</feature>
<dbReference type="InterPro" id="IPR011990">
    <property type="entry name" value="TPR-like_helical_dom_sf"/>
</dbReference>
<feature type="region of interest" description="Disordered" evidence="1">
    <location>
        <begin position="970"/>
        <end position="1001"/>
    </location>
</feature>
<dbReference type="STRING" id="5539.A0A3E2H3V8"/>
<dbReference type="AlphaFoldDB" id="A0A3E2H3V8"/>
<dbReference type="Proteomes" id="UP000258309">
    <property type="component" value="Unassembled WGS sequence"/>
</dbReference>
<dbReference type="SUPFAM" id="SSF52540">
    <property type="entry name" value="P-loop containing nucleoside triphosphate hydrolases"/>
    <property type="match status" value="1"/>
</dbReference>
<dbReference type="SUPFAM" id="SSF48452">
    <property type="entry name" value="TPR-like"/>
    <property type="match status" value="2"/>
</dbReference>
<dbReference type="PANTHER" id="PTHR46082">
    <property type="entry name" value="ATP/GTP-BINDING PROTEIN-RELATED"/>
    <property type="match status" value="1"/>
</dbReference>
<protein>
    <submittedName>
        <fullName evidence="2">Uncharacterized protein</fullName>
    </submittedName>
</protein>
<dbReference type="OMA" id="ARAYHAN"/>
<dbReference type="GO" id="GO:0009116">
    <property type="term" value="P:nucleoside metabolic process"/>
    <property type="evidence" value="ECO:0007669"/>
    <property type="project" value="InterPro"/>
</dbReference>
<dbReference type="Gene3D" id="1.25.40.10">
    <property type="entry name" value="Tetratricopeptide repeat domain"/>
    <property type="match status" value="1"/>
</dbReference>
<dbReference type="InterPro" id="IPR027417">
    <property type="entry name" value="P-loop_NTPase"/>
</dbReference>
<proteinExistence type="predicted"/>
<dbReference type="SMART" id="SM00028">
    <property type="entry name" value="TPR"/>
    <property type="match status" value="5"/>
</dbReference>
<dbReference type="SUPFAM" id="SSF53167">
    <property type="entry name" value="Purine and uridine phosphorylases"/>
    <property type="match status" value="1"/>
</dbReference>
<dbReference type="EMBL" id="NCSJ02000194">
    <property type="protein sequence ID" value="RFU27703.1"/>
    <property type="molecule type" value="Genomic_DNA"/>
</dbReference>
<feature type="non-terminal residue" evidence="2">
    <location>
        <position position="1"/>
    </location>
</feature>
<comment type="caution">
    <text evidence="2">The sequence shown here is derived from an EMBL/GenBank/DDBJ whole genome shotgun (WGS) entry which is preliminary data.</text>
</comment>
<organism evidence="2 3">
    <name type="scientific">Scytalidium lignicola</name>
    <name type="common">Hyphomycete</name>
    <dbReference type="NCBI Taxonomy" id="5539"/>
    <lineage>
        <taxon>Eukaryota</taxon>
        <taxon>Fungi</taxon>
        <taxon>Dikarya</taxon>
        <taxon>Ascomycota</taxon>
        <taxon>Pezizomycotina</taxon>
        <taxon>Leotiomycetes</taxon>
        <taxon>Leotiomycetes incertae sedis</taxon>
        <taxon>Scytalidium</taxon>
    </lineage>
</organism>
<dbReference type="InterPro" id="IPR035994">
    <property type="entry name" value="Nucleoside_phosphorylase_sf"/>
</dbReference>
<evidence type="ECO:0000313" key="2">
    <source>
        <dbReference type="EMBL" id="RFU27703.1"/>
    </source>
</evidence>
<dbReference type="Pfam" id="PF13374">
    <property type="entry name" value="TPR_10"/>
    <property type="match status" value="1"/>
</dbReference>
<dbReference type="Pfam" id="PF13174">
    <property type="entry name" value="TPR_6"/>
    <property type="match status" value="1"/>
</dbReference>
<accession>A0A3E2H3V8</accession>
<dbReference type="Gene3D" id="3.40.50.300">
    <property type="entry name" value="P-loop containing nucleotide triphosphate hydrolases"/>
    <property type="match status" value="1"/>
</dbReference>
<sequence>MEAKSLPPEDYTVGWICAISTELMAARAMLDSTHGPLEHQPKHDENNYTLGSIGKHNVVLACLPEYGVVSAAVVAKSMQSTFPSLRFGLMVGIGGGIPSAENDIRLGDIVVSLPTGEHGGVIQYDLGRMEAGGFRRLGMLNKPPTLLRTAVQTLRATFGIEEEISDLVNTAFKNHRKWIYPKTAEDILFKATFNHIEESPTCSPCAKYTSEIVKREPRESNDPSILYGNIGSGNTVMKNGVERDTLATREKIICFEMEAAGLMDNFPCLVIRGICDYADSHKNLKWQPYAAAVAAAEPPLDSSSFAQPVFHRTEGNPFYTPQAVMRNRDKQTEKIRHIRDWWFCFWGIFWIDISDEESIKRGTIDAVKRARGMEEIGYEDAKLWFSNLDKSWLLIFDNADDTSIDYSKFFPSGTKGTILLTTRNGECKMYGTVGSQDSGKLAFDDAITILLKSAGLEEMERNKLEAQELVGDEVLAQHALAITQAGAFIRAGLCRLEEYRAMFEAEQKILLTFRPEQAQSIYGDVYATFEVSANAMKRSAKPEWMDALKLLEVLAFFNREGIPEEIFTRAWAEGLKVETHQDSEYIDCLSRWHVDHLKGILHENEDTGTLDLVRLRKARRVLVSFSLVTINAKTKDMSMHPLVHAWARDRLSHESQLVGWATAASFLSLSAGDLHNQEIFNQMQVHVESCLKHQPPDVFNIPQYPPMEICRILYFLAWLLLRAHSADAAKKLAHDLLSRSEGAIQAQSLNWYYLQYLLALCQDYLGKHEEAAQLLKELIAWVEANNEDPTMAREALGWAYARLGRTSEAVDLLQDIVHARQALLPPTHPDLLTSQHNLASLYTSNGQPEKAIELLQQIIQIRQKMLSPTHPDLLTSQHELARAYTSNNQPKKAIELLQQIIQIRQKILSPTHPELLTSQHELAHANFQCGEYRKALPIIQKVVDIKGKISEPGNQSRHSKAENAMSNIGDTELSDCANTNTSTSSIQGGEDADARVSSKKSRAPRFMLTPMRIFLRKKTQTK</sequence>
<dbReference type="InterPro" id="IPR019734">
    <property type="entry name" value="TPR_rpt"/>
</dbReference>